<feature type="region of interest" description="Disordered" evidence="7">
    <location>
        <begin position="104"/>
        <end position="125"/>
    </location>
</feature>
<dbReference type="InterPro" id="IPR010920">
    <property type="entry name" value="LSM_dom_sf"/>
</dbReference>
<comment type="subcellular location">
    <subcellularLocation>
        <location evidence="6">Cytoplasm</location>
    </subcellularLocation>
    <subcellularLocation>
        <location evidence="6">Cytoplasm</location>
        <location evidence="6">P-body</location>
    </subcellularLocation>
</comment>
<sequence length="125" mass="13973">MDGPEMYLPGAASLMESLDRRLLVVLRDGRHLVGIMRSYDQFANMVLEETVEREVFQDCYAETPLGLYIVRGDSVVLLGETHQDGEARMGLQKVSLEEIAEKRKLENEETGGAGSADWNFEALHG</sequence>
<dbReference type="GO" id="GO:0000290">
    <property type="term" value="P:deadenylation-dependent decapping of nuclear-transcribed mRNA"/>
    <property type="evidence" value="ECO:0007669"/>
    <property type="project" value="TreeGrafter"/>
</dbReference>
<dbReference type="PROSITE" id="PS52002">
    <property type="entry name" value="SM"/>
    <property type="match status" value="1"/>
</dbReference>
<evidence type="ECO:0000313" key="9">
    <source>
        <dbReference type="EMBL" id="CAD8263774.1"/>
    </source>
</evidence>
<dbReference type="InterPro" id="IPR044642">
    <property type="entry name" value="PTHR15588"/>
</dbReference>
<dbReference type="InterPro" id="IPR034104">
    <property type="entry name" value="Lsm1"/>
</dbReference>
<dbReference type="PANTHER" id="PTHR15588:SF8">
    <property type="entry name" value="U6 SNRNA-ASSOCIATED SM-LIKE PROTEIN LSM1"/>
    <property type="match status" value="1"/>
</dbReference>
<evidence type="ECO:0000256" key="6">
    <source>
        <dbReference type="RuleBase" id="RU365047"/>
    </source>
</evidence>
<keyword evidence="2 6" id="KW-0963">Cytoplasm</keyword>
<keyword evidence="5 6" id="KW-0687">Ribonucleoprotein</keyword>
<dbReference type="GO" id="GO:1990904">
    <property type="term" value="C:ribonucleoprotein complex"/>
    <property type="evidence" value="ECO:0007669"/>
    <property type="project" value="UniProtKB-KW"/>
</dbReference>
<keyword evidence="4 6" id="KW-0694">RNA-binding</keyword>
<evidence type="ECO:0000256" key="4">
    <source>
        <dbReference type="ARBA" id="ARBA00022884"/>
    </source>
</evidence>
<dbReference type="GO" id="GO:0000932">
    <property type="term" value="C:P-body"/>
    <property type="evidence" value="ECO:0007669"/>
    <property type="project" value="UniProtKB-SubCell"/>
</dbReference>
<gene>
    <name evidence="6" type="primary">LSM1</name>
    <name evidence="9" type="ORF">PPYR1160_LOCUS13276</name>
</gene>
<keyword evidence="3 6" id="KW-0507">mRNA processing</keyword>
<evidence type="ECO:0000256" key="2">
    <source>
        <dbReference type="ARBA" id="ARBA00022490"/>
    </source>
</evidence>
<comment type="subunit">
    <text evidence="6">LSm subunits form a heteromer with a donut shape.</text>
</comment>
<dbReference type="InterPro" id="IPR047575">
    <property type="entry name" value="Sm"/>
</dbReference>
<dbReference type="GO" id="GO:0006397">
    <property type="term" value="P:mRNA processing"/>
    <property type="evidence" value="ECO:0007669"/>
    <property type="project" value="UniProtKB-UniRule"/>
</dbReference>
<dbReference type="Pfam" id="PF01423">
    <property type="entry name" value="LSM"/>
    <property type="match status" value="1"/>
</dbReference>
<feature type="domain" description="Sm" evidence="8">
    <location>
        <begin position="9"/>
        <end position="84"/>
    </location>
</feature>
<dbReference type="PANTHER" id="PTHR15588">
    <property type="entry name" value="LSM1"/>
    <property type="match status" value="1"/>
</dbReference>
<organism evidence="9">
    <name type="scientific">Pinguiococcus pyrenoidosus</name>
    <dbReference type="NCBI Taxonomy" id="172671"/>
    <lineage>
        <taxon>Eukaryota</taxon>
        <taxon>Sar</taxon>
        <taxon>Stramenopiles</taxon>
        <taxon>Ochrophyta</taxon>
        <taxon>Pinguiophyceae</taxon>
        <taxon>Pinguiochrysidales</taxon>
        <taxon>Pinguiochrysidaceae</taxon>
        <taxon>Pinguiococcus</taxon>
    </lineage>
</organism>
<evidence type="ECO:0000256" key="1">
    <source>
        <dbReference type="ARBA" id="ARBA00006850"/>
    </source>
</evidence>
<dbReference type="GO" id="GO:1990726">
    <property type="term" value="C:Lsm1-7-Pat1 complex"/>
    <property type="evidence" value="ECO:0007669"/>
    <property type="project" value="TreeGrafter"/>
</dbReference>
<dbReference type="InterPro" id="IPR001163">
    <property type="entry name" value="Sm_dom_euk/arc"/>
</dbReference>
<evidence type="ECO:0000256" key="3">
    <source>
        <dbReference type="ARBA" id="ARBA00022664"/>
    </source>
</evidence>
<comment type="similarity">
    <text evidence="1 6">Belongs to the snRNP Sm proteins family.</text>
</comment>
<dbReference type="SMART" id="SM00651">
    <property type="entry name" value="Sm"/>
    <property type="match status" value="1"/>
</dbReference>
<proteinExistence type="inferred from homology"/>
<comment type="function">
    <text evidence="6">Probably involved with other LSm subunits in the general process of degradation of mRNAs.</text>
</comment>
<dbReference type="CDD" id="cd01728">
    <property type="entry name" value="LSm1"/>
    <property type="match status" value="1"/>
</dbReference>
<dbReference type="Gene3D" id="2.30.30.100">
    <property type="match status" value="1"/>
</dbReference>
<dbReference type="AlphaFoldDB" id="A0A7R9YFM7"/>
<protein>
    <recommendedName>
        <fullName evidence="6">U6 snRNA-associated Sm-like protein LSm1</fullName>
    </recommendedName>
</protein>
<dbReference type="GO" id="GO:0003729">
    <property type="term" value="F:mRNA binding"/>
    <property type="evidence" value="ECO:0007669"/>
    <property type="project" value="TreeGrafter"/>
</dbReference>
<evidence type="ECO:0000256" key="7">
    <source>
        <dbReference type="SAM" id="MobiDB-lite"/>
    </source>
</evidence>
<evidence type="ECO:0000259" key="8">
    <source>
        <dbReference type="PROSITE" id="PS52002"/>
    </source>
</evidence>
<name>A0A7R9YFM7_9STRA</name>
<accession>A0A7R9YFM7</accession>
<evidence type="ECO:0000256" key="5">
    <source>
        <dbReference type="ARBA" id="ARBA00023274"/>
    </source>
</evidence>
<dbReference type="EMBL" id="HBEA01017481">
    <property type="protein sequence ID" value="CAD8263774.1"/>
    <property type="molecule type" value="Transcribed_RNA"/>
</dbReference>
<dbReference type="SUPFAM" id="SSF50182">
    <property type="entry name" value="Sm-like ribonucleoproteins"/>
    <property type="match status" value="1"/>
</dbReference>
<reference evidence="9" key="1">
    <citation type="submission" date="2021-01" db="EMBL/GenBank/DDBJ databases">
        <authorList>
            <person name="Corre E."/>
            <person name="Pelletier E."/>
            <person name="Niang G."/>
            <person name="Scheremetjew M."/>
            <person name="Finn R."/>
            <person name="Kale V."/>
            <person name="Holt S."/>
            <person name="Cochrane G."/>
            <person name="Meng A."/>
            <person name="Brown T."/>
            <person name="Cohen L."/>
        </authorList>
    </citation>
    <scope>NUCLEOTIDE SEQUENCE</scope>
    <source>
        <strain evidence="9">CCMP2078</strain>
    </source>
</reference>